<evidence type="ECO:0000313" key="2">
    <source>
        <dbReference type="EMBL" id="KDM92386.1"/>
    </source>
</evidence>
<dbReference type="EMBL" id="JMIB01000009">
    <property type="protein sequence ID" value="KDM92386.1"/>
    <property type="molecule type" value="Genomic_DNA"/>
</dbReference>
<gene>
    <name evidence="2" type="ORF">EA58_06615</name>
</gene>
<name>A0A066RTE3_9GAMM</name>
<evidence type="ECO:0000313" key="3">
    <source>
        <dbReference type="Proteomes" id="UP000027192"/>
    </source>
</evidence>
<sequence>MKNLLLLFLLFFSATTYAKWQYYVQPVELLYEGDDNGSRAYIVFQDKFTVDGCKNQNGDYIRIYGDTQKGQYFISTLLTAITANKKVWPAISGCDDWGRPVLTGLRMKTGV</sequence>
<organism evidence="2 3">
    <name type="scientific">Photobacterium galatheae</name>
    <dbReference type="NCBI Taxonomy" id="1654360"/>
    <lineage>
        <taxon>Bacteria</taxon>
        <taxon>Pseudomonadati</taxon>
        <taxon>Pseudomonadota</taxon>
        <taxon>Gammaproteobacteria</taxon>
        <taxon>Vibrionales</taxon>
        <taxon>Vibrionaceae</taxon>
        <taxon>Photobacterium</taxon>
    </lineage>
</organism>
<accession>A0A066RTE3</accession>
<comment type="caution">
    <text evidence="2">The sequence shown here is derived from an EMBL/GenBank/DDBJ whole genome shotgun (WGS) entry which is preliminary data.</text>
</comment>
<feature type="chain" id="PRO_5001626082" evidence="1">
    <location>
        <begin position="19"/>
        <end position="111"/>
    </location>
</feature>
<dbReference type="STRING" id="1654360.EA58_06615"/>
<dbReference type="Proteomes" id="UP000027192">
    <property type="component" value="Unassembled WGS sequence"/>
</dbReference>
<dbReference type="RefSeq" id="WP_036750430.1">
    <property type="nucleotide sequence ID" value="NZ_JAGSGC010000015.1"/>
</dbReference>
<reference evidence="2 3" key="1">
    <citation type="submission" date="2014-04" db="EMBL/GenBank/DDBJ databases">
        <title>Draft genome sequence of Photobacterium halotolerans S2753: a solonamide, ngercheumicin and holomycin producer.</title>
        <authorList>
            <person name="Machado H.R."/>
            <person name="Gram L."/>
        </authorList>
    </citation>
    <scope>NUCLEOTIDE SEQUENCE [LARGE SCALE GENOMIC DNA]</scope>
    <source>
        <strain evidence="2 3">S2753</strain>
    </source>
</reference>
<proteinExistence type="predicted"/>
<keyword evidence="1" id="KW-0732">Signal</keyword>
<protein>
    <submittedName>
        <fullName evidence="2">Uncharacterized protein</fullName>
    </submittedName>
</protein>
<feature type="signal peptide" evidence="1">
    <location>
        <begin position="1"/>
        <end position="18"/>
    </location>
</feature>
<dbReference type="AlphaFoldDB" id="A0A066RTE3"/>
<keyword evidence="3" id="KW-1185">Reference proteome</keyword>
<evidence type="ECO:0000256" key="1">
    <source>
        <dbReference type="SAM" id="SignalP"/>
    </source>
</evidence>
<dbReference type="OrthoDB" id="5816862at2"/>